<evidence type="ECO:0000313" key="1">
    <source>
        <dbReference type="EMBL" id="KAI4464846.1"/>
    </source>
</evidence>
<accession>A0ACB9TDG5</accession>
<reference evidence="1" key="1">
    <citation type="submission" date="2022-04" db="EMBL/GenBank/DDBJ databases">
        <title>Chromosome-scale genome assembly of Holotrichia oblita Faldermann.</title>
        <authorList>
            <person name="Rongchong L."/>
        </authorList>
    </citation>
    <scope>NUCLEOTIDE SEQUENCE</scope>
    <source>
        <strain evidence="1">81SQS9</strain>
    </source>
</reference>
<keyword evidence="2" id="KW-1185">Reference proteome</keyword>
<dbReference type="EMBL" id="CM043017">
    <property type="protein sequence ID" value="KAI4464846.1"/>
    <property type="molecule type" value="Genomic_DNA"/>
</dbReference>
<organism evidence="1 2">
    <name type="scientific">Holotrichia oblita</name>
    <name type="common">Chafer beetle</name>
    <dbReference type="NCBI Taxonomy" id="644536"/>
    <lineage>
        <taxon>Eukaryota</taxon>
        <taxon>Metazoa</taxon>
        <taxon>Ecdysozoa</taxon>
        <taxon>Arthropoda</taxon>
        <taxon>Hexapoda</taxon>
        <taxon>Insecta</taxon>
        <taxon>Pterygota</taxon>
        <taxon>Neoptera</taxon>
        <taxon>Endopterygota</taxon>
        <taxon>Coleoptera</taxon>
        <taxon>Polyphaga</taxon>
        <taxon>Scarabaeiformia</taxon>
        <taxon>Scarabaeidae</taxon>
        <taxon>Melolonthinae</taxon>
        <taxon>Holotrichia</taxon>
    </lineage>
</organism>
<protein>
    <submittedName>
        <fullName evidence="1">Dna-directed rna polymerase ii iii</fullName>
    </submittedName>
</protein>
<name>A0ACB9TDG5_HOLOL</name>
<dbReference type="Proteomes" id="UP001056778">
    <property type="component" value="Chromosome 3"/>
</dbReference>
<evidence type="ECO:0000313" key="2">
    <source>
        <dbReference type="Proteomes" id="UP001056778"/>
    </source>
</evidence>
<keyword evidence="1" id="KW-0804">Transcription</keyword>
<sequence>MNTLLVLAAALAVACASVVPVAPLASTTVVEGPSSSAQVVGPDGSAIVAANPAGRIVASETVGVGAVGYSAPVVPAVAPVVSAYSAPVVSAYSTPVVSAYSAPVVSAYHAPAVARTLVASPLTASGYPLLAAGSGLEGQWIPDINEKLYDDGSYKGEIY</sequence>
<gene>
    <name evidence="1" type="ORF">MML48_3g00002391</name>
</gene>
<proteinExistence type="predicted"/>
<comment type="caution">
    <text evidence="1">The sequence shown here is derived from an EMBL/GenBank/DDBJ whole genome shotgun (WGS) entry which is preliminary data.</text>
</comment>
<keyword evidence="1" id="KW-0240">DNA-directed RNA polymerase</keyword>